<name>A0A1E3P9M4_WICAA</name>
<organism evidence="20 21">
    <name type="scientific">Wickerhamomyces anomalus (strain ATCC 58044 / CBS 1984 / NCYC 433 / NRRL Y-366-8)</name>
    <name type="common">Yeast</name>
    <name type="synonym">Hansenula anomala</name>
    <dbReference type="NCBI Taxonomy" id="683960"/>
    <lineage>
        <taxon>Eukaryota</taxon>
        <taxon>Fungi</taxon>
        <taxon>Dikarya</taxon>
        <taxon>Ascomycota</taxon>
        <taxon>Saccharomycotina</taxon>
        <taxon>Saccharomycetes</taxon>
        <taxon>Phaffomycetales</taxon>
        <taxon>Wickerhamomycetaceae</taxon>
        <taxon>Wickerhamomyces</taxon>
    </lineage>
</organism>
<evidence type="ECO:0000256" key="6">
    <source>
        <dbReference type="ARBA" id="ARBA00022490"/>
    </source>
</evidence>
<keyword evidence="5" id="KW-0158">Chromosome</keyword>
<evidence type="ECO:0000313" key="20">
    <source>
        <dbReference type="EMBL" id="ODQ62000.1"/>
    </source>
</evidence>
<dbReference type="GO" id="GO:0005876">
    <property type="term" value="C:spindle microtubule"/>
    <property type="evidence" value="ECO:0007669"/>
    <property type="project" value="InterPro"/>
</dbReference>
<comment type="subcellular location">
    <subcellularLocation>
        <location evidence="3">Chromosome</location>
        <location evidence="3">Centromere</location>
        <location evidence="3">Kinetochore</location>
    </subcellularLocation>
    <subcellularLocation>
        <location evidence="2">Cytoplasm</location>
        <location evidence="2">Cytoskeleton</location>
        <location evidence="2">Spindle</location>
    </subcellularLocation>
    <subcellularLocation>
        <location evidence="1">Nucleus</location>
    </subcellularLocation>
</comment>
<evidence type="ECO:0000256" key="8">
    <source>
        <dbReference type="ARBA" id="ARBA00022701"/>
    </source>
</evidence>
<keyword evidence="8" id="KW-0493">Microtubule</keyword>
<protein>
    <recommendedName>
        <fullName evidence="17">DASH complex subunit SPC34</fullName>
    </recommendedName>
    <alternativeName>
        <fullName evidence="18">Outer kinetochore protein SPC34</fullName>
    </alternativeName>
</protein>
<keyword evidence="13" id="KW-0206">Cytoskeleton</keyword>
<evidence type="ECO:0000256" key="10">
    <source>
        <dbReference type="ARBA" id="ARBA00022829"/>
    </source>
</evidence>
<dbReference type="GeneID" id="30197612"/>
<evidence type="ECO:0000256" key="11">
    <source>
        <dbReference type="ARBA" id="ARBA00022838"/>
    </source>
</evidence>
<evidence type="ECO:0000256" key="18">
    <source>
        <dbReference type="ARBA" id="ARBA00044346"/>
    </source>
</evidence>
<keyword evidence="10" id="KW-0159">Chromosome partition</keyword>
<dbReference type="AlphaFoldDB" id="A0A1E3P9M4"/>
<dbReference type="GO" id="GO:0008608">
    <property type="term" value="P:attachment of spindle microtubules to kinetochore"/>
    <property type="evidence" value="ECO:0007669"/>
    <property type="project" value="InterPro"/>
</dbReference>
<evidence type="ECO:0000256" key="1">
    <source>
        <dbReference type="ARBA" id="ARBA00004123"/>
    </source>
</evidence>
<evidence type="ECO:0000256" key="19">
    <source>
        <dbReference type="SAM" id="MobiDB-lite"/>
    </source>
</evidence>
<evidence type="ECO:0000256" key="5">
    <source>
        <dbReference type="ARBA" id="ARBA00022454"/>
    </source>
</evidence>
<keyword evidence="12" id="KW-0175">Coiled coil</keyword>
<keyword evidence="16" id="KW-0137">Centromere</keyword>
<dbReference type="Pfam" id="PF08657">
    <property type="entry name" value="DASH_Spc34"/>
    <property type="match status" value="2"/>
</dbReference>
<evidence type="ECO:0000256" key="3">
    <source>
        <dbReference type="ARBA" id="ARBA00004629"/>
    </source>
</evidence>
<comment type="similarity">
    <text evidence="4">Belongs to the DASH complex SPC34 family.</text>
</comment>
<keyword evidence="11" id="KW-0995">Kinetochore</keyword>
<evidence type="ECO:0000256" key="7">
    <source>
        <dbReference type="ARBA" id="ARBA00022618"/>
    </source>
</evidence>
<feature type="region of interest" description="Disordered" evidence="19">
    <location>
        <begin position="205"/>
        <end position="224"/>
    </location>
</feature>
<sequence>MSGLQSYLESINNSANSLKTLYFRPPGIFTNALISKPDITTLLRDADNYENTLYHVDPQGKAERVDGTRGVVDHLNDEFENLEIQQQLNSDGNEIQNYQTEFNRPSVVLVPKEIDTTVESSEQSKGVKNLLKKFNEANQGDYDVDVLCETVRQLLEKYPIDGVNEELENYVRKWELLNSEIMKHEETIEKQRRQLSMLNISLNDRELGTEKTQPKKKSAKDLIAQEEEEIRRLEAELSQRSKEQI</sequence>
<evidence type="ECO:0000256" key="15">
    <source>
        <dbReference type="ARBA" id="ARBA00023306"/>
    </source>
</evidence>
<evidence type="ECO:0000256" key="14">
    <source>
        <dbReference type="ARBA" id="ARBA00023242"/>
    </source>
</evidence>
<evidence type="ECO:0000256" key="17">
    <source>
        <dbReference type="ARBA" id="ARBA00044112"/>
    </source>
</evidence>
<evidence type="ECO:0000256" key="2">
    <source>
        <dbReference type="ARBA" id="ARBA00004186"/>
    </source>
</evidence>
<keyword evidence="15" id="KW-0131">Cell cycle</keyword>
<keyword evidence="6" id="KW-0963">Cytoplasm</keyword>
<dbReference type="OrthoDB" id="10016597at2759"/>
<keyword evidence="21" id="KW-1185">Reference proteome</keyword>
<evidence type="ECO:0000256" key="9">
    <source>
        <dbReference type="ARBA" id="ARBA00022776"/>
    </source>
</evidence>
<gene>
    <name evidence="20" type="ORF">WICANDRAFT_102838</name>
</gene>
<keyword evidence="9" id="KW-0498">Mitosis</keyword>
<dbReference type="EMBL" id="KV454208">
    <property type="protein sequence ID" value="ODQ62000.1"/>
    <property type="molecule type" value="Genomic_DNA"/>
</dbReference>
<evidence type="ECO:0000256" key="13">
    <source>
        <dbReference type="ARBA" id="ARBA00023212"/>
    </source>
</evidence>
<dbReference type="GO" id="GO:0051301">
    <property type="term" value="P:cell division"/>
    <property type="evidence" value="ECO:0007669"/>
    <property type="project" value="UniProtKB-KW"/>
</dbReference>
<dbReference type="InterPro" id="IPR013966">
    <property type="entry name" value="Spc34"/>
</dbReference>
<evidence type="ECO:0000256" key="12">
    <source>
        <dbReference type="ARBA" id="ARBA00023054"/>
    </source>
</evidence>
<keyword evidence="14" id="KW-0539">Nucleus</keyword>
<dbReference type="RefSeq" id="XP_019041207.1">
    <property type="nucleotide sequence ID" value="XM_019180366.1"/>
</dbReference>
<reference evidence="20 21" key="1">
    <citation type="journal article" date="2016" name="Proc. Natl. Acad. Sci. U.S.A.">
        <title>Comparative genomics of biotechnologically important yeasts.</title>
        <authorList>
            <person name="Riley R."/>
            <person name="Haridas S."/>
            <person name="Wolfe K.H."/>
            <person name="Lopes M.R."/>
            <person name="Hittinger C.T."/>
            <person name="Goeker M."/>
            <person name="Salamov A.A."/>
            <person name="Wisecaver J.H."/>
            <person name="Long T.M."/>
            <person name="Calvey C.H."/>
            <person name="Aerts A.L."/>
            <person name="Barry K.W."/>
            <person name="Choi C."/>
            <person name="Clum A."/>
            <person name="Coughlan A.Y."/>
            <person name="Deshpande S."/>
            <person name="Douglass A.P."/>
            <person name="Hanson S.J."/>
            <person name="Klenk H.-P."/>
            <person name="LaButti K.M."/>
            <person name="Lapidus A."/>
            <person name="Lindquist E.A."/>
            <person name="Lipzen A.M."/>
            <person name="Meier-Kolthoff J.P."/>
            <person name="Ohm R.A."/>
            <person name="Otillar R.P."/>
            <person name="Pangilinan J.L."/>
            <person name="Peng Y."/>
            <person name="Rokas A."/>
            <person name="Rosa C.A."/>
            <person name="Scheuner C."/>
            <person name="Sibirny A.A."/>
            <person name="Slot J.C."/>
            <person name="Stielow J.B."/>
            <person name="Sun H."/>
            <person name="Kurtzman C.P."/>
            <person name="Blackwell M."/>
            <person name="Grigoriev I.V."/>
            <person name="Jeffries T.W."/>
        </authorList>
    </citation>
    <scope>NUCLEOTIDE SEQUENCE [LARGE SCALE GENOMIC DNA]</scope>
    <source>
        <strain evidence="21">ATCC 58044 / CBS 1984 / NCYC 433 / NRRL Y-366-8</strain>
    </source>
</reference>
<keyword evidence="7" id="KW-0132">Cell division</keyword>
<dbReference type="GO" id="GO:0042729">
    <property type="term" value="C:DASH complex"/>
    <property type="evidence" value="ECO:0007669"/>
    <property type="project" value="InterPro"/>
</dbReference>
<accession>A0A1E3P9M4</accession>
<evidence type="ECO:0000313" key="21">
    <source>
        <dbReference type="Proteomes" id="UP000094112"/>
    </source>
</evidence>
<proteinExistence type="inferred from homology"/>
<evidence type="ECO:0000256" key="4">
    <source>
        <dbReference type="ARBA" id="ARBA00008491"/>
    </source>
</evidence>
<dbReference type="Proteomes" id="UP000094112">
    <property type="component" value="Unassembled WGS sequence"/>
</dbReference>
<evidence type="ECO:0000256" key="16">
    <source>
        <dbReference type="ARBA" id="ARBA00023328"/>
    </source>
</evidence>